<sequence>MVGNVLIYLGVVAAPTLAFSAVLSVSRWIAEFRRRRARKPTPGRPPVEQLAADLRRIRRTLADFGPGTPVVRRRAATAAYDTLLAQTCESVGVSHHLDEFAEGVERDVERLRLEQALCDAGIVLS</sequence>
<reference evidence="3" key="2">
    <citation type="submission" date="2012-01" db="EMBL/GenBank/DDBJ databases">
        <title>Noncontiguous Finished sequence of chromosome of Saccharomonospora glauca K62.</title>
        <authorList>
            <consortium name="US DOE Joint Genome Institute"/>
            <person name="Lucas S."/>
            <person name="Han J."/>
            <person name="Lapidus A."/>
            <person name="Cheng J.-F."/>
            <person name="Goodwin L."/>
            <person name="Pitluck S."/>
            <person name="Peters L."/>
            <person name="Mikhailova N."/>
            <person name="Held B."/>
            <person name="Detter J.C."/>
            <person name="Han C."/>
            <person name="Tapia R."/>
            <person name="Land M."/>
            <person name="Hauser L."/>
            <person name="Kyrpides N."/>
            <person name="Ivanova N."/>
            <person name="Pagani I."/>
            <person name="Brambilla E.-M."/>
            <person name="Klenk H.-P."/>
            <person name="Woyke T."/>
        </authorList>
    </citation>
    <scope>NUCLEOTIDE SEQUENCE [LARGE SCALE GENOMIC DNA]</scope>
    <source>
        <strain evidence="3">K62</strain>
    </source>
</reference>
<name>I1D8A6_9PSEU</name>
<feature type="transmembrane region" description="Helical" evidence="1">
    <location>
        <begin position="6"/>
        <end position="30"/>
    </location>
</feature>
<reference evidence="2 3" key="1">
    <citation type="submission" date="2011-09" db="EMBL/GenBank/DDBJ databases">
        <authorList>
            <consortium name="US DOE Joint Genome Institute (JGI-PGF)"/>
            <person name="Lucas S."/>
            <person name="Han J."/>
            <person name="Lapidus A."/>
            <person name="Cheng J.-F."/>
            <person name="Goodwin L."/>
            <person name="Pitluck S."/>
            <person name="Peters L."/>
            <person name="Land M.L."/>
            <person name="Hauser L."/>
            <person name="Brambilla E."/>
            <person name="Klenk H.-P."/>
            <person name="Woyke T.J."/>
        </authorList>
    </citation>
    <scope>NUCLEOTIDE SEQUENCE [LARGE SCALE GENOMIC DNA]</scope>
    <source>
        <strain evidence="2 3">K62</strain>
    </source>
</reference>
<dbReference type="AlphaFoldDB" id="I1D8A6"/>
<dbReference type="EMBL" id="CM001484">
    <property type="protein sequence ID" value="EIF01181.1"/>
    <property type="molecule type" value="Genomic_DNA"/>
</dbReference>
<dbReference type="Proteomes" id="UP000005087">
    <property type="component" value="Chromosome"/>
</dbReference>
<keyword evidence="1" id="KW-0812">Transmembrane</keyword>
<keyword evidence="3" id="KW-1185">Reference proteome</keyword>
<evidence type="ECO:0000256" key="1">
    <source>
        <dbReference type="SAM" id="Phobius"/>
    </source>
</evidence>
<gene>
    <name evidence="2" type="ORF">SacglDRAFT_04353</name>
</gene>
<organism evidence="2 3">
    <name type="scientific">Saccharomonospora glauca K62</name>
    <dbReference type="NCBI Taxonomy" id="928724"/>
    <lineage>
        <taxon>Bacteria</taxon>
        <taxon>Bacillati</taxon>
        <taxon>Actinomycetota</taxon>
        <taxon>Actinomycetes</taxon>
        <taxon>Pseudonocardiales</taxon>
        <taxon>Pseudonocardiaceae</taxon>
        <taxon>Saccharomonospora</taxon>
    </lineage>
</organism>
<dbReference type="RefSeq" id="WP_005467081.1">
    <property type="nucleotide sequence ID" value="NZ_CM001484.1"/>
</dbReference>
<proteinExistence type="predicted"/>
<dbReference type="STRING" id="928724.SacglDRAFT_04353"/>
<evidence type="ECO:0000313" key="3">
    <source>
        <dbReference type="Proteomes" id="UP000005087"/>
    </source>
</evidence>
<protein>
    <submittedName>
        <fullName evidence="2">Uncharacterized protein</fullName>
    </submittedName>
</protein>
<keyword evidence="1" id="KW-0472">Membrane</keyword>
<dbReference type="OrthoDB" id="5198389at2"/>
<evidence type="ECO:0000313" key="2">
    <source>
        <dbReference type="EMBL" id="EIF01181.1"/>
    </source>
</evidence>
<dbReference type="eggNOG" id="ENOG5033HR0">
    <property type="taxonomic scope" value="Bacteria"/>
</dbReference>
<accession>I1D8A6</accession>
<dbReference type="HOGENOM" id="CLU_127063_1_0_11"/>
<keyword evidence="1" id="KW-1133">Transmembrane helix</keyword>